<accession>A0AAD1XH36</accession>
<protein>
    <recommendedName>
        <fullName evidence="2">AB hydrolase-1 domain-containing protein</fullName>
    </recommendedName>
</protein>
<dbReference type="GO" id="GO:0052689">
    <property type="term" value="F:carboxylic ester hydrolase activity"/>
    <property type="evidence" value="ECO:0007669"/>
    <property type="project" value="TreeGrafter"/>
</dbReference>
<dbReference type="InterPro" id="IPR000073">
    <property type="entry name" value="AB_hydrolase_1"/>
</dbReference>
<dbReference type="InterPro" id="IPR029058">
    <property type="entry name" value="AB_hydrolase_fold"/>
</dbReference>
<dbReference type="Proteomes" id="UP001295684">
    <property type="component" value="Unassembled WGS sequence"/>
</dbReference>
<evidence type="ECO:0000259" key="2">
    <source>
        <dbReference type="Pfam" id="PF00561"/>
    </source>
</evidence>
<keyword evidence="4" id="KW-1185">Reference proteome</keyword>
<evidence type="ECO:0000256" key="1">
    <source>
        <dbReference type="ARBA" id="ARBA00038097"/>
    </source>
</evidence>
<evidence type="ECO:0000313" key="3">
    <source>
        <dbReference type="EMBL" id="CAI2372587.1"/>
    </source>
</evidence>
<dbReference type="SUPFAM" id="SSF53474">
    <property type="entry name" value="alpha/beta-Hydrolases"/>
    <property type="match status" value="1"/>
</dbReference>
<proteinExistence type="inferred from homology"/>
<dbReference type="AlphaFoldDB" id="A0AAD1XH36"/>
<dbReference type="GO" id="GO:0006654">
    <property type="term" value="P:phosphatidic acid biosynthetic process"/>
    <property type="evidence" value="ECO:0007669"/>
    <property type="project" value="TreeGrafter"/>
</dbReference>
<gene>
    <name evidence="3" type="ORF">ECRASSUSDP1_LOCUS13918</name>
</gene>
<dbReference type="PANTHER" id="PTHR42886">
    <property type="entry name" value="RE40534P-RELATED"/>
    <property type="match status" value="1"/>
</dbReference>
<organism evidence="3 4">
    <name type="scientific">Euplotes crassus</name>
    <dbReference type="NCBI Taxonomy" id="5936"/>
    <lineage>
        <taxon>Eukaryota</taxon>
        <taxon>Sar</taxon>
        <taxon>Alveolata</taxon>
        <taxon>Ciliophora</taxon>
        <taxon>Intramacronucleata</taxon>
        <taxon>Spirotrichea</taxon>
        <taxon>Hypotrichia</taxon>
        <taxon>Euplotida</taxon>
        <taxon>Euplotidae</taxon>
        <taxon>Moneuplotes</taxon>
    </lineage>
</organism>
<reference evidence="3" key="1">
    <citation type="submission" date="2023-07" db="EMBL/GenBank/DDBJ databases">
        <authorList>
            <consortium name="AG Swart"/>
            <person name="Singh M."/>
            <person name="Singh A."/>
            <person name="Seah K."/>
            <person name="Emmerich C."/>
        </authorList>
    </citation>
    <scope>NUCLEOTIDE SEQUENCE</scope>
    <source>
        <strain evidence="3">DP1</strain>
    </source>
</reference>
<dbReference type="GO" id="GO:0042171">
    <property type="term" value="F:lysophosphatidic acid acyltransferase activity"/>
    <property type="evidence" value="ECO:0007669"/>
    <property type="project" value="TreeGrafter"/>
</dbReference>
<name>A0AAD1XH36_EUPCR</name>
<feature type="domain" description="AB hydrolase-1" evidence="2">
    <location>
        <begin position="91"/>
        <end position="362"/>
    </location>
</feature>
<evidence type="ECO:0000313" key="4">
    <source>
        <dbReference type="Proteomes" id="UP001295684"/>
    </source>
</evidence>
<dbReference type="GO" id="GO:0055088">
    <property type="term" value="P:lipid homeostasis"/>
    <property type="evidence" value="ECO:0007669"/>
    <property type="project" value="TreeGrafter"/>
</dbReference>
<dbReference type="Pfam" id="PF00561">
    <property type="entry name" value="Abhydrolase_1"/>
    <property type="match status" value="1"/>
</dbReference>
<dbReference type="PRINTS" id="PR00111">
    <property type="entry name" value="ABHYDROLASE"/>
</dbReference>
<comment type="similarity">
    <text evidence="1">Belongs to the peptidase S33 family. ABHD4/ABHD5 subfamily.</text>
</comment>
<comment type="caution">
    <text evidence="3">The sequence shown here is derived from an EMBL/GenBank/DDBJ whole genome shotgun (WGS) entry which is preliminary data.</text>
</comment>
<sequence length="383" mass="44492">MTSFWTGTSDKKLQTAEEELVELAGLDLDEFKSYPVHFTFTEADWNDNYQEPELLEQPNPWFCGLTTSKPKLDVEDNEYIWTYEFGDISKPHIVIVHGFGGAGMIFFKMFKQLSQHFHVYLIDILGMGRSNRGDFGCETYQECENYFVNSIEKWRHKIGIDKMNLFGHSFGGFICSKYALRYAERINKLLLFSPWASEACTEDQLNGLDEQMQKRSFGQRTKYKLMKAVYKKSTPFGMARKAGRLLGGYLIKKFARGRFNEELEKDDLDAITKYLEQIILRKGSSEYGFAKMFPYFNRSEHAICNDLEKYQELGLEISFYYGDNDWMNTKFNGLNVSQQLQDAGEKVYMVSGAGHHIYFGNPDEAFDMIIDDFRTSSQNFDLD</sequence>
<dbReference type="PANTHER" id="PTHR42886:SF29">
    <property type="entry name" value="PUMMELIG, ISOFORM A"/>
    <property type="match status" value="1"/>
</dbReference>
<dbReference type="EMBL" id="CAMPGE010013879">
    <property type="protein sequence ID" value="CAI2372587.1"/>
    <property type="molecule type" value="Genomic_DNA"/>
</dbReference>
<dbReference type="Gene3D" id="3.40.50.1820">
    <property type="entry name" value="alpha/beta hydrolase"/>
    <property type="match status" value="1"/>
</dbReference>